<protein>
    <submittedName>
        <fullName evidence="1">Uncharacterized protein</fullName>
    </submittedName>
</protein>
<name>R9GYF6_9SPHI</name>
<dbReference type="AlphaFoldDB" id="R9GYF6"/>
<accession>R9GYF6</accession>
<evidence type="ECO:0000313" key="1">
    <source>
        <dbReference type="EMBL" id="EOR96786.1"/>
    </source>
</evidence>
<dbReference type="STRING" id="1150600.ADIARSV_0049"/>
<comment type="caution">
    <text evidence="1">The sequence shown here is derived from an EMBL/GenBank/DDBJ whole genome shotgun (WGS) entry which is preliminary data.</text>
</comment>
<gene>
    <name evidence="1" type="ORF">ADIARSV_0049</name>
</gene>
<sequence length="45" mass="5239">MYWFLYAVCADRLVSNLAGSLNSFLPNKEKTYLLNELIEVIHFSD</sequence>
<evidence type="ECO:0000313" key="2">
    <source>
        <dbReference type="Proteomes" id="UP000014174"/>
    </source>
</evidence>
<organism evidence="1 2">
    <name type="scientific">Arcticibacter svalbardensis MN12-7</name>
    <dbReference type="NCBI Taxonomy" id="1150600"/>
    <lineage>
        <taxon>Bacteria</taxon>
        <taxon>Pseudomonadati</taxon>
        <taxon>Bacteroidota</taxon>
        <taxon>Sphingobacteriia</taxon>
        <taxon>Sphingobacteriales</taxon>
        <taxon>Sphingobacteriaceae</taxon>
        <taxon>Arcticibacter</taxon>
    </lineage>
</organism>
<dbReference type="EMBL" id="AQPN01000001">
    <property type="protein sequence ID" value="EOR96786.1"/>
    <property type="molecule type" value="Genomic_DNA"/>
</dbReference>
<proteinExistence type="predicted"/>
<keyword evidence="2" id="KW-1185">Reference proteome</keyword>
<dbReference type="Proteomes" id="UP000014174">
    <property type="component" value="Unassembled WGS sequence"/>
</dbReference>
<reference evidence="1 2" key="1">
    <citation type="journal article" date="2013" name="Genome Announc.">
        <title>Draft Genome Sequence of Arcticibacter svalbardensis Strain MN12-7T, a Member of the Family Sphingobacteriaceae Isolated from an Arctic Soil Sample.</title>
        <authorList>
            <person name="Shivaji S."/>
            <person name="Ara S."/>
            <person name="Prasad S."/>
            <person name="Manasa B.P."/>
            <person name="Begum Z."/>
            <person name="Singh A."/>
            <person name="Kumar Pinnaka A."/>
        </authorList>
    </citation>
    <scope>NUCLEOTIDE SEQUENCE [LARGE SCALE GENOMIC DNA]</scope>
    <source>
        <strain evidence="1 2">MN12-7</strain>
    </source>
</reference>